<accession>A0A937D6C0</accession>
<keyword evidence="2" id="KW-1185">Reference proteome</keyword>
<sequence>MSNSEEYISVYEAWEMNGCSNQSVFDCVDEVIKSYEIPDHLEVAFKISRKILCTKGKVDANDLELVSHETQTLFKRLGMEFFDNQPKSSGDIKVDILNGVALNLLELCNEWQYFLYGFIFEALEELLILKGEGKEKIQKNFIRIIVNRGNKN</sequence>
<proteinExistence type="predicted"/>
<dbReference type="RefSeq" id="WP_201920040.1">
    <property type="nucleotide sequence ID" value="NZ_BAABAX010000003.1"/>
</dbReference>
<organism evidence="1 2">
    <name type="scientific">Aquimarina mytili</name>
    <dbReference type="NCBI Taxonomy" id="874423"/>
    <lineage>
        <taxon>Bacteria</taxon>
        <taxon>Pseudomonadati</taxon>
        <taxon>Bacteroidota</taxon>
        <taxon>Flavobacteriia</taxon>
        <taxon>Flavobacteriales</taxon>
        <taxon>Flavobacteriaceae</taxon>
        <taxon>Aquimarina</taxon>
    </lineage>
</organism>
<name>A0A937D6C0_9FLAO</name>
<reference evidence="1" key="1">
    <citation type="submission" date="2021-01" db="EMBL/GenBank/DDBJ databases">
        <authorList>
            <person name="Zhong Y.L."/>
        </authorList>
    </citation>
    <scope>NUCLEOTIDE SEQUENCE</scope>
    <source>
        <strain evidence="1">KCTC 23302</strain>
    </source>
</reference>
<dbReference type="EMBL" id="JAERQJ010000004">
    <property type="protein sequence ID" value="MBL0684234.1"/>
    <property type="molecule type" value="Genomic_DNA"/>
</dbReference>
<dbReference type="Proteomes" id="UP000651057">
    <property type="component" value="Unassembled WGS sequence"/>
</dbReference>
<gene>
    <name evidence="1" type="ORF">JJQ60_11950</name>
</gene>
<evidence type="ECO:0000313" key="1">
    <source>
        <dbReference type="EMBL" id="MBL0684234.1"/>
    </source>
</evidence>
<evidence type="ECO:0000313" key="2">
    <source>
        <dbReference type="Proteomes" id="UP000651057"/>
    </source>
</evidence>
<protein>
    <submittedName>
        <fullName evidence="1">Uncharacterized protein</fullName>
    </submittedName>
</protein>
<comment type="caution">
    <text evidence="1">The sequence shown here is derived from an EMBL/GenBank/DDBJ whole genome shotgun (WGS) entry which is preliminary data.</text>
</comment>
<dbReference type="AlphaFoldDB" id="A0A937D6C0"/>